<organism evidence="2 3">
    <name type="scientific">Chloebia gouldiae</name>
    <name type="common">Gouldian finch</name>
    <name type="synonym">Erythrura gouldiae</name>
    <dbReference type="NCBI Taxonomy" id="44316"/>
    <lineage>
        <taxon>Eukaryota</taxon>
        <taxon>Metazoa</taxon>
        <taxon>Chordata</taxon>
        <taxon>Craniata</taxon>
        <taxon>Vertebrata</taxon>
        <taxon>Euteleostomi</taxon>
        <taxon>Archelosauria</taxon>
        <taxon>Archosauria</taxon>
        <taxon>Dinosauria</taxon>
        <taxon>Saurischia</taxon>
        <taxon>Theropoda</taxon>
        <taxon>Coelurosauria</taxon>
        <taxon>Aves</taxon>
        <taxon>Neognathae</taxon>
        <taxon>Neoaves</taxon>
        <taxon>Telluraves</taxon>
        <taxon>Australaves</taxon>
        <taxon>Passeriformes</taxon>
        <taxon>Passeroidea</taxon>
        <taxon>Passeridae</taxon>
        <taxon>Chloebia</taxon>
    </lineage>
</organism>
<name>A0A3L8Q3Q1_CHLGU</name>
<reference evidence="2 3" key="1">
    <citation type="journal article" date="2018" name="Proc. R. Soc. B">
        <title>A non-coding region near Follistatin controls head colour polymorphism in the Gouldian finch.</title>
        <authorList>
            <person name="Toomey M.B."/>
            <person name="Marques C.I."/>
            <person name="Andrade P."/>
            <person name="Araujo P.M."/>
            <person name="Sabatino S."/>
            <person name="Gazda M.A."/>
            <person name="Afonso S."/>
            <person name="Lopes R.J."/>
            <person name="Corbo J.C."/>
            <person name="Carneiro M."/>
        </authorList>
    </citation>
    <scope>NUCLEOTIDE SEQUENCE [LARGE SCALE GENOMIC DNA]</scope>
    <source>
        <strain evidence="2">Red01</strain>
        <tissue evidence="2">Muscle</tissue>
    </source>
</reference>
<evidence type="ECO:0000313" key="3">
    <source>
        <dbReference type="Proteomes" id="UP000276834"/>
    </source>
</evidence>
<sequence>MRHPLKPKEGRLLLLRPPPPPGDTAGAAAGPPARHVALLELGLPLAADLARCHARFHRRSKGPTVTMPLRA</sequence>
<feature type="region of interest" description="Disordered" evidence="1">
    <location>
        <begin position="1"/>
        <end position="31"/>
    </location>
</feature>
<comment type="caution">
    <text evidence="2">The sequence shown here is derived from an EMBL/GenBank/DDBJ whole genome shotgun (WGS) entry which is preliminary data.</text>
</comment>
<keyword evidence="3" id="KW-1185">Reference proteome</keyword>
<dbReference type="AlphaFoldDB" id="A0A3L8Q3Q1"/>
<protein>
    <submittedName>
        <fullName evidence="2">Uncharacterized protein</fullName>
    </submittedName>
</protein>
<feature type="compositionally biased region" description="Basic and acidic residues" evidence="1">
    <location>
        <begin position="1"/>
        <end position="11"/>
    </location>
</feature>
<evidence type="ECO:0000256" key="1">
    <source>
        <dbReference type="SAM" id="MobiDB-lite"/>
    </source>
</evidence>
<dbReference type="Proteomes" id="UP000276834">
    <property type="component" value="Unassembled WGS sequence"/>
</dbReference>
<gene>
    <name evidence="2" type="ORF">DV515_00019981</name>
</gene>
<proteinExistence type="predicted"/>
<accession>A0A3L8Q3Q1</accession>
<dbReference type="EMBL" id="QUSF01016149">
    <property type="protein sequence ID" value="RLV61839.1"/>
    <property type="molecule type" value="Genomic_DNA"/>
</dbReference>
<evidence type="ECO:0000313" key="2">
    <source>
        <dbReference type="EMBL" id="RLV61839.1"/>
    </source>
</evidence>